<reference evidence="6 7" key="1">
    <citation type="submission" date="2013-08" db="EMBL/GenBank/DDBJ databases">
        <title>Genome of Pontibacillus chungwhensis.</title>
        <authorList>
            <person name="Wang Q."/>
            <person name="Wang G."/>
        </authorList>
    </citation>
    <scope>NUCLEOTIDE SEQUENCE [LARGE SCALE GENOMIC DNA]</scope>
    <source>
        <strain evidence="6 7">BH030062</strain>
    </source>
</reference>
<dbReference type="STRING" id="1385513.N780_16565"/>
<dbReference type="PANTHER" id="PTHR46233:SF3">
    <property type="entry name" value="HYDROXYACYLGLUTATHIONE HYDROLASE GLOC"/>
    <property type="match status" value="1"/>
</dbReference>
<dbReference type="CDD" id="cd06262">
    <property type="entry name" value="metallo-hydrolase-like_MBL-fold"/>
    <property type="match status" value="1"/>
</dbReference>
<proteinExistence type="predicted"/>
<evidence type="ECO:0000256" key="4">
    <source>
        <dbReference type="ARBA" id="ARBA00022833"/>
    </source>
</evidence>
<dbReference type="GO" id="GO:0046872">
    <property type="term" value="F:metal ion binding"/>
    <property type="evidence" value="ECO:0007669"/>
    <property type="project" value="UniProtKB-KW"/>
</dbReference>
<sequence>MNVEQLPLGPLGTNCYIIEHEKKALIIDPGSEGDKLIRMIERREISPIAILLTHAHFDHIGALDEVRDHFDIPVYVHKEEKDWLGKPELNGSKFFQMATPLITAREADHEFEIGEMEIGEFTFEIRYTPGHSPGSVSFVFPNDSFVIAGDTLFQGGIGRTDLPGGDLDTLKQSIEEQLLTLDDDTTVYPGHGGATTVGEEKVMNPFL</sequence>
<dbReference type="OrthoDB" id="9802248at2"/>
<dbReference type="SUPFAM" id="SSF56281">
    <property type="entry name" value="Metallo-hydrolase/oxidoreductase"/>
    <property type="match status" value="1"/>
</dbReference>
<dbReference type="GO" id="GO:0016787">
    <property type="term" value="F:hydrolase activity"/>
    <property type="evidence" value="ECO:0007669"/>
    <property type="project" value="UniProtKB-KW"/>
</dbReference>
<keyword evidence="4" id="KW-0862">Zinc</keyword>
<protein>
    <recommendedName>
        <fullName evidence="5">Metallo-beta-lactamase domain-containing protein</fullName>
    </recommendedName>
</protein>
<evidence type="ECO:0000256" key="3">
    <source>
        <dbReference type="ARBA" id="ARBA00022801"/>
    </source>
</evidence>
<dbReference type="Pfam" id="PF00753">
    <property type="entry name" value="Lactamase_B"/>
    <property type="match status" value="1"/>
</dbReference>
<evidence type="ECO:0000259" key="5">
    <source>
        <dbReference type="SMART" id="SM00849"/>
    </source>
</evidence>
<dbReference type="InterPro" id="IPR051453">
    <property type="entry name" value="MBL_Glyoxalase_II"/>
</dbReference>
<comment type="caution">
    <text evidence="6">The sequence shown here is derived from an EMBL/GenBank/DDBJ whole genome shotgun (WGS) entry which is preliminary data.</text>
</comment>
<dbReference type="Proteomes" id="UP000030153">
    <property type="component" value="Unassembled WGS sequence"/>
</dbReference>
<dbReference type="SMART" id="SM00849">
    <property type="entry name" value="Lactamase_B"/>
    <property type="match status" value="1"/>
</dbReference>
<dbReference type="Gene3D" id="3.60.15.10">
    <property type="entry name" value="Ribonuclease Z/Hydroxyacylglutathione hydrolase-like"/>
    <property type="match status" value="1"/>
</dbReference>
<dbReference type="PANTHER" id="PTHR46233">
    <property type="entry name" value="HYDROXYACYLGLUTATHIONE HYDROLASE GLOC"/>
    <property type="match status" value="1"/>
</dbReference>
<keyword evidence="7" id="KW-1185">Reference proteome</keyword>
<organism evidence="6 7">
    <name type="scientific">Pontibacillus chungwhensis BH030062</name>
    <dbReference type="NCBI Taxonomy" id="1385513"/>
    <lineage>
        <taxon>Bacteria</taxon>
        <taxon>Bacillati</taxon>
        <taxon>Bacillota</taxon>
        <taxon>Bacilli</taxon>
        <taxon>Bacillales</taxon>
        <taxon>Bacillaceae</taxon>
        <taxon>Pontibacillus</taxon>
    </lineage>
</organism>
<keyword evidence="2" id="KW-0479">Metal-binding</keyword>
<dbReference type="AlphaFoldDB" id="A0A0A2UZI1"/>
<dbReference type="InterPro" id="IPR001279">
    <property type="entry name" value="Metallo-B-lactamas"/>
</dbReference>
<evidence type="ECO:0000256" key="2">
    <source>
        <dbReference type="ARBA" id="ARBA00022723"/>
    </source>
</evidence>
<dbReference type="EMBL" id="AVBG01000004">
    <property type="protein sequence ID" value="KGP91951.1"/>
    <property type="molecule type" value="Genomic_DNA"/>
</dbReference>
<dbReference type="RefSeq" id="WP_036782118.1">
    <property type="nucleotide sequence ID" value="NZ_AVBG01000004.1"/>
</dbReference>
<accession>A0A0A2UZI1</accession>
<evidence type="ECO:0000313" key="6">
    <source>
        <dbReference type="EMBL" id="KGP91951.1"/>
    </source>
</evidence>
<dbReference type="InterPro" id="IPR036866">
    <property type="entry name" value="RibonucZ/Hydroxyglut_hydro"/>
</dbReference>
<evidence type="ECO:0000256" key="1">
    <source>
        <dbReference type="ARBA" id="ARBA00001947"/>
    </source>
</evidence>
<name>A0A0A2UZI1_9BACI</name>
<comment type="cofactor">
    <cofactor evidence="1">
        <name>Zn(2+)</name>
        <dbReference type="ChEBI" id="CHEBI:29105"/>
    </cofactor>
</comment>
<evidence type="ECO:0000313" key="7">
    <source>
        <dbReference type="Proteomes" id="UP000030153"/>
    </source>
</evidence>
<gene>
    <name evidence="6" type="ORF">N780_16565</name>
</gene>
<keyword evidence="3" id="KW-0378">Hydrolase</keyword>
<dbReference type="eggNOG" id="COG0491">
    <property type="taxonomic scope" value="Bacteria"/>
</dbReference>
<feature type="domain" description="Metallo-beta-lactamase" evidence="5">
    <location>
        <begin position="12"/>
        <end position="191"/>
    </location>
</feature>